<evidence type="ECO:0000313" key="2">
    <source>
        <dbReference type="EMBL" id="KAK1290464.1"/>
    </source>
</evidence>
<evidence type="ECO:0000256" key="1">
    <source>
        <dbReference type="SAM" id="MobiDB-lite"/>
    </source>
</evidence>
<name>A0AAV9CQ25_ACOCL</name>
<dbReference type="EMBL" id="JAUJYO010000018">
    <property type="protein sequence ID" value="KAK1290464.1"/>
    <property type="molecule type" value="Genomic_DNA"/>
</dbReference>
<protein>
    <submittedName>
        <fullName evidence="2">Uncharacterized protein</fullName>
    </submittedName>
</protein>
<dbReference type="Proteomes" id="UP001180020">
    <property type="component" value="Unassembled WGS sequence"/>
</dbReference>
<comment type="caution">
    <text evidence="2">The sequence shown here is derived from an EMBL/GenBank/DDBJ whole genome shotgun (WGS) entry which is preliminary data.</text>
</comment>
<proteinExistence type="predicted"/>
<gene>
    <name evidence="2" type="ORF">QJS10_CPB18g00795</name>
</gene>
<keyword evidence="3" id="KW-1185">Reference proteome</keyword>
<reference evidence="2" key="2">
    <citation type="submission" date="2023-06" db="EMBL/GenBank/DDBJ databases">
        <authorList>
            <person name="Ma L."/>
            <person name="Liu K.-W."/>
            <person name="Li Z."/>
            <person name="Hsiao Y.-Y."/>
            <person name="Qi Y."/>
            <person name="Fu T."/>
            <person name="Tang G."/>
            <person name="Zhang D."/>
            <person name="Sun W.-H."/>
            <person name="Liu D.-K."/>
            <person name="Li Y."/>
            <person name="Chen G.-Z."/>
            <person name="Liu X.-D."/>
            <person name="Liao X.-Y."/>
            <person name="Jiang Y.-T."/>
            <person name="Yu X."/>
            <person name="Hao Y."/>
            <person name="Huang J."/>
            <person name="Zhao X.-W."/>
            <person name="Ke S."/>
            <person name="Chen Y.-Y."/>
            <person name="Wu W.-L."/>
            <person name="Hsu J.-L."/>
            <person name="Lin Y.-F."/>
            <person name="Huang M.-D."/>
            <person name="Li C.-Y."/>
            <person name="Huang L."/>
            <person name="Wang Z.-W."/>
            <person name="Zhao X."/>
            <person name="Zhong W.-Y."/>
            <person name="Peng D.-H."/>
            <person name="Ahmad S."/>
            <person name="Lan S."/>
            <person name="Zhang J.-S."/>
            <person name="Tsai W.-C."/>
            <person name="Van De Peer Y."/>
            <person name="Liu Z.-J."/>
        </authorList>
    </citation>
    <scope>NUCLEOTIDE SEQUENCE</scope>
    <source>
        <strain evidence="2">CP</strain>
        <tissue evidence="2">Leaves</tissue>
    </source>
</reference>
<accession>A0AAV9CQ25</accession>
<reference evidence="2" key="1">
    <citation type="journal article" date="2023" name="Nat. Commun.">
        <title>Diploid and tetraploid genomes of Acorus and the evolution of monocots.</title>
        <authorList>
            <person name="Ma L."/>
            <person name="Liu K.W."/>
            <person name="Li Z."/>
            <person name="Hsiao Y.Y."/>
            <person name="Qi Y."/>
            <person name="Fu T."/>
            <person name="Tang G.D."/>
            <person name="Zhang D."/>
            <person name="Sun W.H."/>
            <person name="Liu D.K."/>
            <person name="Li Y."/>
            <person name="Chen G.Z."/>
            <person name="Liu X.D."/>
            <person name="Liao X.Y."/>
            <person name="Jiang Y.T."/>
            <person name="Yu X."/>
            <person name="Hao Y."/>
            <person name="Huang J."/>
            <person name="Zhao X.W."/>
            <person name="Ke S."/>
            <person name="Chen Y.Y."/>
            <person name="Wu W.L."/>
            <person name="Hsu J.L."/>
            <person name="Lin Y.F."/>
            <person name="Huang M.D."/>
            <person name="Li C.Y."/>
            <person name="Huang L."/>
            <person name="Wang Z.W."/>
            <person name="Zhao X."/>
            <person name="Zhong W.Y."/>
            <person name="Peng D.H."/>
            <person name="Ahmad S."/>
            <person name="Lan S."/>
            <person name="Zhang J.S."/>
            <person name="Tsai W.C."/>
            <person name="Van de Peer Y."/>
            <person name="Liu Z.J."/>
        </authorList>
    </citation>
    <scope>NUCLEOTIDE SEQUENCE</scope>
    <source>
        <strain evidence="2">CP</strain>
    </source>
</reference>
<dbReference type="AlphaFoldDB" id="A0AAV9CQ25"/>
<feature type="region of interest" description="Disordered" evidence="1">
    <location>
        <begin position="45"/>
        <end position="92"/>
    </location>
</feature>
<evidence type="ECO:0000313" key="3">
    <source>
        <dbReference type="Proteomes" id="UP001180020"/>
    </source>
</evidence>
<organism evidence="2 3">
    <name type="scientific">Acorus calamus</name>
    <name type="common">Sweet flag</name>
    <dbReference type="NCBI Taxonomy" id="4465"/>
    <lineage>
        <taxon>Eukaryota</taxon>
        <taxon>Viridiplantae</taxon>
        <taxon>Streptophyta</taxon>
        <taxon>Embryophyta</taxon>
        <taxon>Tracheophyta</taxon>
        <taxon>Spermatophyta</taxon>
        <taxon>Magnoliopsida</taxon>
        <taxon>Liliopsida</taxon>
        <taxon>Acoraceae</taxon>
        <taxon>Acorus</taxon>
    </lineage>
</organism>
<sequence>MRCRSFEEDNHILLPRVPTRGNLLEECYSGIACPTRHDNLVIRPTPFQERPRPANQTSPSIPKAAVESIPKANIPDLGSNPAQTTERGGPLTLCGKAKARAALLRRIGRDVP</sequence>